<feature type="domain" description="ANTAR" evidence="1">
    <location>
        <begin position="100"/>
        <end position="161"/>
    </location>
</feature>
<protein>
    <submittedName>
        <fullName evidence="2">ANTAR domain-containing protein</fullName>
    </submittedName>
</protein>
<dbReference type="SUPFAM" id="SSF52172">
    <property type="entry name" value="CheY-like"/>
    <property type="match status" value="1"/>
</dbReference>
<reference evidence="2 3" key="1">
    <citation type="journal article" date="2021" name="Sci. Rep.">
        <title>The distribution of antibiotic resistance genes in chicken gut microbiota commensals.</title>
        <authorList>
            <person name="Juricova H."/>
            <person name="Matiasovicova J."/>
            <person name="Kubasova T."/>
            <person name="Cejkova D."/>
            <person name="Rychlik I."/>
        </authorList>
    </citation>
    <scope>NUCLEOTIDE SEQUENCE [LARGE SCALE GENOMIC DNA]</scope>
    <source>
        <strain evidence="2 3">An423</strain>
    </source>
</reference>
<gene>
    <name evidence="2" type="ORF">H5982_06900</name>
</gene>
<accession>A0ABS2FQ47</accession>
<proteinExistence type="predicted"/>
<evidence type="ECO:0000259" key="1">
    <source>
        <dbReference type="PROSITE" id="PS50921"/>
    </source>
</evidence>
<comment type="caution">
    <text evidence="2">The sequence shown here is derived from an EMBL/GenBank/DDBJ whole genome shotgun (WGS) entry which is preliminary data.</text>
</comment>
<dbReference type="InterPro" id="IPR036388">
    <property type="entry name" value="WH-like_DNA-bd_sf"/>
</dbReference>
<dbReference type="InterPro" id="IPR011006">
    <property type="entry name" value="CheY-like_superfamily"/>
</dbReference>
<dbReference type="Gene3D" id="1.10.10.10">
    <property type="entry name" value="Winged helix-like DNA-binding domain superfamily/Winged helix DNA-binding domain"/>
    <property type="match status" value="1"/>
</dbReference>
<dbReference type="SMART" id="SM01012">
    <property type="entry name" value="ANTAR"/>
    <property type="match status" value="1"/>
</dbReference>
<name>A0ABS2FQ47_9FIRM</name>
<dbReference type="Proteomes" id="UP000775500">
    <property type="component" value="Unassembled WGS sequence"/>
</dbReference>
<evidence type="ECO:0000313" key="3">
    <source>
        <dbReference type="Proteomes" id="UP000775500"/>
    </source>
</evidence>
<organism evidence="2 3">
    <name type="scientific">Faecalicoccus acidiformans</name>
    <dbReference type="NCBI Taxonomy" id="915173"/>
    <lineage>
        <taxon>Bacteria</taxon>
        <taxon>Bacillati</taxon>
        <taxon>Bacillota</taxon>
        <taxon>Erysipelotrichia</taxon>
        <taxon>Erysipelotrichales</taxon>
        <taxon>Erysipelotrichaceae</taxon>
        <taxon>Faecalicoccus</taxon>
    </lineage>
</organism>
<dbReference type="Pfam" id="PF03861">
    <property type="entry name" value="ANTAR"/>
    <property type="match status" value="1"/>
</dbReference>
<keyword evidence="3" id="KW-1185">Reference proteome</keyword>
<evidence type="ECO:0000313" key="2">
    <source>
        <dbReference type="EMBL" id="MBM6831834.1"/>
    </source>
</evidence>
<sequence>MPEALQISVSSAQEAQTYLRQQVFDLCVIQLPLPDEFGIRFARQCATQYPIGVLLLSKKETYDQIAYQVKEDGIFVLGLPCSKEIIYQALRCLHASCLQVQKANLQIQKLRRRIREDRLIYQAKLILIEQYHWSEEKAHHYIEQLSMNSSQKKAAVAQMIVDKSMIELK</sequence>
<dbReference type="RefSeq" id="WP_204686085.1">
    <property type="nucleotide sequence ID" value="NZ_CAWVLV010000001.1"/>
</dbReference>
<dbReference type="PROSITE" id="PS50921">
    <property type="entry name" value="ANTAR"/>
    <property type="match status" value="1"/>
</dbReference>
<dbReference type="Gene3D" id="3.40.50.2300">
    <property type="match status" value="1"/>
</dbReference>
<dbReference type="InterPro" id="IPR005561">
    <property type="entry name" value="ANTAR"/>
</dbReference>
<dbReference type="EMBL" id="JACJLU010000008">
    <property type="protein sequence ID" value="MBM6831834.1"/>
    <property type="molecule type" value="Genomic_DNA"/>
</dbReference>